<dbReference type="InterPro" id="IPR001096">
    <property type="entry name" value="Peptidase_C13"/>
</dbReference>
<dbReference type="Proteomes" id="UP001558652">
    <property type="component" value="Unassembled WGS sequence"/>
</dbReference>
<feature type="non-terminal residue" evidence="2">
    <location>
        <position position="1"/>
    </location>
</feature>
<proteinExistence type="inferred from homology"/>
<reference evidence="2 3" key="1">
    <citation type="submission" date="2024-07" db="EMBL/GenBank/DDBJ databases">
        <title>Chromosome-level genome assembly of the water stick insect Ranatra chinensis (Heteroptera: Nepidae).</title>
        <authorList>
            <person name="Liu X."/>
        </authorList>
    </citation>
    <scope>NUCLEOTIDE SEQUENCE [LARGE SCALE GENOMIC DNA]</scope>
    <source>
        <strain evidence="2">Cailab_2021Rc</strain>
        <tissue evidence="2">Muscle</tissue>
    </source>
</reference>
<dbReference type="EMBL" id="JBFDAA010000022">
    <property type="protein sequence ID" value="KAL1110568.1"/>
    <property type="molecule type" value="Genomic_DNA"/>
</dbReference>
<dbReference type="PANTHER" id="PTHR12000:SF42">
    <property type="entry name" value="LEGUMAIN"/>
    <property type="match status" value="1"/>
</dbReference>
<evidence type="ECO:0000256" key="1">
    <source>
        <dbReference type="ARBA" id="ARBA00009941"/>
    </source>
</evidence>
<name>A0ABD0Y702_9HEMI</name>
<comment type="caution">
    <text evidence="2">The sequence shown here is derived from an EMBL/GenBank/DDBJ whole genome shotgun (WGS) entry which is preliminary data.</text>
</comment>
<dbReference type="PANTHER" id="PTHR12000">
    <property type="entry name" value="HEMOGLOBINASE FAMILY MEMBER"/>
    <property type="match status" value="1"/>
</dbReference>
<dbReference type="Pfam" id="PF01650">
    <property type="entry name" value="Peptidase_C13"/>
    <property type="match status" value="1"/>
</dbReference>
<evidence type="ECO:0000313" key="2">
    <source>
        <dbReference type="EMBL" id="KAL1110568.1"/>
    </source>
</evidence>
<accession>A0ABD0Y702</accession>
<dbReference type="AlphaFoldDB" id="A0ABD0Y702"/>
<organism evidence="2 3">
    <name type="scientific">Ranatra chinensis</name>
    <dbReference type="NCBI Taxonomy" id="642074"/>
    <lineage>
        <taxon>Eukaryota</taxon>
        <taxon>Metazoa</taxon>
        <taxon>Ecdysozoa</taxon>
        <taxon>Arthropoda</taxon>
        <taxon>Hexapoda</taxon>
        <taxon>Insecta</taxon>
        <taxon>Pterygota</taxon>
        <taxon>Neoptera</taxon>
        <taxon>Paraneoptera</taxon>
        <taxon>Hemiptera</taxon>
        <taxon>Heteroptera</taxon>
        <taxon>Panheteroptera</taxon>
        <taxon>Nepomorpha</taxon>
        <taxon>Nepidae</taxon>
        <taxon>Ranatrinae</taxon>
        <taxon>Ranatra</taxon>
    </lineage>
</organism>
<protein>
    <submittedName>
        <fullName evidence="2">Uncharacterized protein</fullName>
    </submittedName>
</protein>
<evidence type="ECO:0000313" key="3">
    <source>
        <dbReference type="Proteomes" id="UP001558652"/>
    </source>
</evidence>
<gene>
    <name evidence="2" type="ORF">AAG570_008096</name>
</gene>
<comment type="similarity">
    <text evidence="1">Belongs to the peptidase C13 family.</text>
</comment>
<keyword evidence="3" id="KW-1185">Reference proteome</keyword>
<dbReference type="Gene3D" id="3.40.50.1460">
    <property type="match status" value="1"/>
</dbReference>
<sequence length="179" mass="20056">SDSGDNIFLNFADHGGTGLLCFPNEYLYANDLHTALDSMVKNKKFNKMVVYIEACEAGSMFDKILEENDNIFVSTASAPDESSWGWYCDDPLGTCLGDLYSIRWMEHMDQLVKAGLTGSETLFHQYQWVRSAVNKSHVQIYGDFSLGFDTVSTYLGSGQKYRNSPVFLNQITPMKVSGI</sequence>